<proteinExistence type="predicted"/>
<accession>A0ACD5HSR2</accession>
<reference evidence="1 2" key="1">
    <citation type="journal article" date="2019" name="Int. J. Syst. Evol. Microbiol.">
        <title>Acidithiobacillus sulfuriphilus sp. nov.: an extremely acidophilic sulfur-oxidizing chemolithotroph isolated from a neutral pH environment.</title>
        <authorList>
            <person name="Falagan C."/>
            <person name="Moya-Beltran A."/>
            <person name="Castro M."/>
            <person name="Quatrini R."/>
            <person name="Johnson D.B."/>
        </authorList>
    </citation>
    <scope>NUCLEOTIDE SEQUENCE [LARGE SCALE GENOMIC DNA]</scope>
    <source>
        <strain evidence="1 2">CJ-2</strain>
    </source>
</reference>
<sequence length="46" mass="4629">MGLIIADGKGFWQAVLPAPPPPAIAPTPPNGAAVEIIRSPPNSSDP</sequence>
<dbReference type="EMBL" id="CP127527">
    <property type="protein sequence ID" value="XRI78520.1"/>
    <property type="molecule type" value="Genomic_DNA"/>
</dbReference>
<name>A0ACD5HSR2_9PROT</name>
<gene>
    <name evidence="1" type="ORF">EC580_004415</name>
</gene>
<evidence type="ECO:0000313" key="2">
    <source>
        <dbReference type="Proteomes" id="UP000271650"/>
    </source>
</evidence>
<keyword evidence="2" id="KW-1185">Reference proteome</keyword>
<protein>
    <submittedName>
        <fullName evidence="1">Uncharacterized protein</fullName>
    </submittedName>
</protein>
<dbReference type="Proteomes" id="UP000271650">
    <property type="component" value="Chromosome"/>
</dbReference>
<organism evidence="1 2">
    <name type="scientific">Acidithiobacillus sulfuriphilus</name>
    <dbReference type="NCBI Taxonomy" id="1867749"/>
    <lineage>
        <taxon>Bacteria</taxon>
        <taxon>Pseudomonadati</taxon>
        <taxon>Pseudomonadota</taxon>
        <taxon>Acidithiobacillia</taxon>
        <taxon>Acidithiobacillales</taxon>
        <taxon>Acidithiobacillaceae</taxon>
        <taxon>Acidithiobacillus</taxon>
    </lineage>
</organism>
<evidence type="ECO:0000313" key="1">
    <source>
        <dbReference type="EMBL" id="XRI78520.1"/>
    </source>
</evidence>